<sequence>MDYVYFYCNSFSFEASLRHEKEQGHHFLRVITKHAVMDEMNWIFRASPFPLAKGLE</sequence>
<dbReference type="Proteomes" id="UP000886998">
    <property type="component" value="Unassembled WGS sequence"/>
</dbReference>
<feature type="non-terminal residue" evidence="1">
    <location>
        <position position="56"/>
    </location>
</feature>
<evidence type="ECO:0000313" key="2">
    <source>
        <dbReference type="Proteomes" id="UP000886998"/>
    </source>
</evidence>
<gene>
    <name evidence="1" type="ORF">TNIN_301471</name>
</gene>
<dbReference type="AlphaFoldDB" id="A0A8X6XGM6"/>
<reference evidence="1" key="1">
    <citation type="submission" date="2020-08" db="EMBL/GenBank/DDBJ databases">
        <title>Multicomponent nature underlies the extraordinary mechanical properties of spider dragline silk.</title>
        <authorList>
            <person name="Kono N."/>
            <person name="Nakamura H."/>
            <person name="Mori M."/>
            <person name="Yoshida Y."/>
            <person name="Ohtoshi R."/>
            <person name="Malay A.D."/>
            <person name="Moran D.A.P."/>
            <person name="Tomita M."/>
            <person name="Numata K."/>
            <person name="Arakawa K."/>
        </authorList>
    </citation>
    <scope>NUCLEOTIDE SEQUENCE</scope>
</reference>
<proteinExistence type="predicted"/>
<evidence type="ECO:0000313" key="1">
    <source>
        <dbReference type="EMBL" id="GFY51416.1"/>
    </source>
</evidence>
<protein>
    <submittedName>
        <fullName evidence="1">Uncharacterized protein</fullName>
    </submittedName>
</protein>
<accession>A0A8X6XGM6</accession>
<dbReference type="EMBL" id="BMAV01008061">
    <property type="protein sequence ID" value="GFY51416.1"/>
    <property type="molecule type" value="Genomic_DNA"/>
</dbReference>
<name>A0A8X6XGM6_9ARAC</name>
<comment type="caution">
    <text evidence="1">The sequence shown here is derived from an EMBL/GenBank/DDBJ whole genome shotgun (WGS) entry which is preliminary data.</text>
</comment>
<keyword evidence="2" id="KW-1185">Reference proteome</keyword>
<organism evidence="1 2">
    <name type="scientific">Trichonephila inaurata madagascariensis</name>
    <dbReference type="NCBI Taxonomy" id="2747483"/>
    <lineage>
        <taxon>Eukaryota</taxon>
        <taxon>Metazoa</taxon>
        <taxon>Ecdysozoa</taxon>
        <taxon>Arthropoda</taxon>
        <taxon>Chelicerata</taxon>
        <taxon>Arachnida</taxon>
        <taxon>Araneae</taxon>
        <taxon>Araneomorphae</taxon>
        <taxon>Entelegynae</taxon>
        <taxon>Araneoidea</taxon>
        <taxon>Nephilidae</taxon>
        <taxon>Trichonephila</taxon>
        <taxon>Trichonephila inaurata</taxon>
    </lineage>
</organism>